<dbReference type="AlphaFoldDB" id="A0AAW0I7F6"/>
<accession>A0AAW0I7F6</accession>
<dbReference type="EMBL" id="JBBHLL010000198">
    <property type="protein sequence ID" value="KAK7810361.1"/>
    <property type="molecule type" value="Genomic_DNA"/>
</dbReference>
<organism evidence="1 2">
    <name type="scientific">Myodes glareolus</name>
    <name type="common">Bank vole</name>
    <name type="synonym">Clethrionomys glareolus</name>
    <dbReference type="NCBI Taxonomy" id="447135"/>
    <lineage>
        <taxon>Eukaryota</taxon>
        <taxon>Metazoa</taxon>
        <taxon>Chordata</taxon>
        <taxon>Craniata</taxon>
        <taxon>Vertebrata</taxon>
        <taxon>Euteleostomi</taxon>
        <taxon>Mammalia</taxon>
        <taxon>Eutheria</taxon>
        <taxon>Euarchontoglires</taxon>
        <taxon>Glires</taxon>
        <taxon>Rodentia</taxon>
        <taxon>Myomorpha</taxon>
        <taxon>Muroidea</taxon>
        <taxon>Cricetidae</taxon>
        <taxon>Arvicolinae</taxon>
        <taxon>Myodes</taxon>
    </lineage>
</organism>
<comment type="caution">
    <text evidence="1">The sequence shown here is derived from an EMBL/GenBank/DDBJ whole genome shotgun (WGS) entry which is preliminary data.</text>
</comment>
<proteinExistence type="predicted"/>
<name>A0AAW0I7F6_MYOGA</name>
<reference evidence="1 2" key="1">
    <citation type="journal article" date="2023" name="bioRxiv">
        <title>Conserved and derived expression patterns and positive selection on dental genes reveal complex evolutionary context of ever-growing rodent molars.</title>
        <authorList>
            <person name="Calamari Z.T."/>
            <person name="Song A."/>
            <person name="Cohen E."/>
            <person name="Akter M."/>
            <person name="Roy R.D."/>
            <person name="Hallikas O."/>
            <person name="Christensen M.M."/>
            <person name="Li P."/>
            <person name="Marangoni P."/>
            <person name="Jernvall J."/>
            <person name="Klein O.D."/>
        </authorList>
    </citation>
    <scope>NUCLEOTIDE SEQUENCE [LARGE SCALE GENOMIC DNA]</scope>
    <source>
        <strain evidence="1">V071</strain>
    </source>
</reference>
<keyword evidence="2" id="KW-1185">Reference proteome</keyword>
<gene>
    <name evidence="1" type="ORF">U0070_022124</name>
</gene>
<sequence>MGLVARPQLLVRSCTFSCEKQEAGTFGSSAAPSTLNIYLGAQVRALEPKKFAPAEGDGQDSWTRKIFSSVLVFGEQGRERK</sequence>
<dbReference type="Proteomes" id="UP001488838">
    <property type="component" value="Unassembled WGS sequence"/>
</dbReference>
<evidence type="ECO:0000313" key="1">
    <source>
        <dbReference type="EMBL" id="KAK7810361.1"/>
    </source>
</evidence>
<evidence type="ECO:0000313" key="2">
    <source>
        <dbReference type="Proteomes" id="UP001488838"/>
    </source>
</evidence>
<protein>
    <submittedName>
        <fullName evidence="1">Uncharacterized protein</fullName>
    </submittedName>
</protein>